<gene>
    <name evidence="1" type="ORF">GCM10022287_22030</name>
</gene>
<dbReference type="EMBL" id="BAABBW010000003">
    <property type="protein sequence ID" value="GAA4175818.1"/>
    <property type="molecule type" value="Genomic_DNA"/>
</dbReference>
<sequence>MDEDAELQARAVLDAAIKAYCETVDSGVYVDAWVLLTHKLSADGEANDYSTVGTVAGVEQTFVTTRGLLEVGLDSVRHNSWAADE</sequence>
<protein>
    <submittedName>
        <fullName evidence="1">Uncharacterized protein</fullName>
    </submittedName>
</protein>
<reference evidence="2" key="1">
    <citation type="journal article" date="2019" name="Int. J. Syst. Evol. Microbiol.">
        <title>The Global Catalogue of Microorganisms (GCM) 10K type strain sequencing project: providing services to taxonomists for standard genome sequencing and annotation.</title>
        <authorList>
            <consortium name="The Broad Institute Genomics Platform"/>
            <consortium name="The Broad Institute Genome Sequencing Center for Infectious Disease"/>
            <person name="Wu L."/>
            <person name="Ma J."/>
        </authorList>
    </citation>
    <scope>NUCLEOTIDE SEQUENCE [LARGE SCALE GENOMIC DNA]</scope>
    <source>
        <strain evidence="2">JCM 17591</strain>
    </source>
</reference>
<keyword evidence="2" id="KW-1185">Reference proteome</keyword>
<proteinExistence type="predicted"/>
<organism evidence="1 2">
    <name type="scientific">Gryllotalpicola koreensis</name>
    <dbReference type="NCBI Taxonomy" id="993086"/>
    <lineage>
        <taxon>Bacteria</taxon>
        <taxon>Bacillati</taxon>
        <taxon>Actinomycetota</taxon>
        <taxon>Actinomycetes</taxon>
        <taxon>Micrococcales</taxon>
        <taxon>Microbacteriaceae</taxon>
        <taxon>Gryllotalpicola</taxon>
    </lineage>
</organism>
<name>A0ABP8A228_9MICO</name>
<comment type="caution">
    <text evidence="1">The sequence shown here is derived from an EMBL/GenBank/DDBJ whole genome shotgun (WGS) entry which is preliminary data.</text>
</comment>
<dbReference type="RefSeq" id="WP_344754309.1">
    <property type="nucleotide sequence ID" value="NZ_BAABBW010000003.1"/>
</dbReference>
<dbReference type="Proteomes" id="UP001501079">
    <property type="component" value="Unassembled WGS sequence"/>
</dbReference>
<accession>A0ABP8A228</accession>
<evidence type="ECO:0000313" key="2">
    <source>
        <dbReference type="Proteomes" id="UP001501079"/>
    </source>
</evidence>
<evidence type="ECO:0000313" key="1">
    <source>
        <dbReference type="EMBL" id="GAA4175818.1"/>
    </source>
</evidence>